<name>A0ACB7UJL5_DIOAL</name>
<proteinExistence type="predicted"/>
<evidence type="ECO:0000313" key="1">
    <source>
        <dbReference type="EMBL" id="KAH7660600.1"/>
    </source>
</evidence>
<organism evidence="1 2">
    <name type="scientific">Dioscorea alata</name>
    <name type="common">Purple yam</name>
    <dbReference type="NCBI Taxonomy" id="55571"/>
    <lineage>
        <taxon>Eukaryota</taxon>
        <taxon>Viridiplantae</taxon>
        <taxon>Streptophyta</taxon>
        <taxon>Embryophyta</taxon>
        <taxon>Tracheophyta</taxon>
        <taxon>Spermatophyta</taxon>
        <taxon>Magnoliopsida</taxon>
        <taxon>Liliopsida</taxon>
        <taxon>Dioscoreales</taxon>
        <taxon>Dioscoreaceae</taxon>
        <taxon>Dioscorea</taxon>
    </lineage>
</organism>
<gene>
    <name evidence="1" type="ORF">IHE45_15G003300</name>
</gene>
<comment type="caution">
    <text evidence="1">The sequence shown here is derived from an EMBL/GenBank/DDBJ whole genome shotgun (WGS) entry which is preliminary data.</text>
</comment>
<accession>A0ACB7UJL5</accession>
<dbReference type="EMBL" id="CM037025">
    <property type="protein sequence ID" value="KAH7660600.1"/>
    <property type="molecule type" value="Genomic_DNA"/>
</dbReference>
<dbReference type="Proteomes" id="UP000827976">
    <property type="component" value="Chromosome 15"/>
</dbReference>
<keyword evidence="2" id="KW-1185">Reference proteome</keyword>
<protein>
    <submittedName>
        <fullName evidence="1">Uncharacterized protein</fullName>
    </submittedName>
</protein>
<sequence length="107" mass="11381">MAEKDKPSTALIQKPKTKPELPPGPDCCAQPSYQSLCASVECASCGMVTMWTKQFFLPPPPPVCHQSHCGCGCGQPKPCQPRCGGCGGCAQSKPCRSHCGCGRYYKT</sequence>
<evidence type="ECO:0000313" key="2">
    <source>
        <dbReference type="Proteomes" id="UP000827976"/>
    </source>
</evidence>
<reference evidence="2" key="1">
    <citation type="journal article" date="2022" name="Nat. Commun.">
        <title>Chromosome evolution and the genetic basis of agronomically important traits in greater yam.</title>
        <authorList>
            <person name="Bredeson J.V."/>
            <person name="Lyons J.B."/>
            <person name="Oniyinde I.O."/>
            <person name="Okereke N.R."/>
            <person name="Kolade O."/>
            <person name="Nnabue I."/>
            <person name="Nwadili C.O."/>
            <person name="Hribova E."/>
            <person name="Parker M."/>
            <person name="Nwogha J."/>
            <person name="Shu S."/>
            <person name="Carlson J."/>
            <person name="Kariba R."/>
            <person name="Muthemba S."/>
            <person name="Knop K."/>
            <person name="Barton G.J."/>
            <person name="Sherwood A.V."/>
            <person name="Lopez-Montes A."/>
            <person name="Asiedu R."/>
            <person name="Jamnadass R."/>
            <person name="Muchugi A."/>
            <person name="Goodstein D."/>
            <person name="Egesi C.N."/>
            <person name="Featherston J."/>
            <person name="Asfaw A."/>
            <person name="Simpson G.G."/>
            <person name="Dolezel J."/>
            <person name="Hendre P.S."/>
            <person name="Van Deynze A."/>
            <person name="Kumar P.L."/>
            <person name="Obidiegwu J.E."/>
            <person name="Bhattacharjee R."/>
            <person name="Rokhsar D.S."/>
        </authorList>
    </citation>
    <scope>NUCLEOTIDE SEQUENCE [LARGE SCALE GENOMIC DNA]</scope>
    <source>
        <strain evidence="2">cv. TDa95/00328</strain>
    </source>
</reference>